<dbReference type="Pfam" id="PF24874">
    <property type="entry name" value="Piezo_THU9_anchor"/>
    <property type="match status" value="1"/>
</dbReference>
<evidence type="ECO:0000256" key="4">
    <source>
        <dbReference type="ARBA" id="ARBA00022475"/>
    </source>
</evidence>
<feature type="transmembrane region" description="Helical" evidence="10">
    <location>
        <begin position="1594"/>
        <end position="1617"/>
    </location>
</feature>
<keyword evidence="8 10" id="KW-0472">Membrane</keyword>
<keyword evidence="7" id="KW-0406">Ion transport</keyword>
<evidence type="ECO:0000256" key="10">
    <source>
        <dbReference type="RuleBase" id="RU362023"/>
    </source>
</evidence>
<evidence type="ECO:0000256" key="12">
    <source>
        <dbReference type="SAM" id="MobiDB-lite"/>
    </source>
</evidence>
<evidence type="ECO:0000256" key="9">
    <source>
        <dbReference type="ARBA" id="ARBA00023303"/>
    </source>
</evidence>
<evidence type="ECO:0000313" key="19">
    <source>
        <dbReference type="WBParaSite" id="HCON_00102210-00002"/>
    </source>
</evidence>
<comment type="similarity">
    <text evidence="2 10">Belongs to the PIEZO (TC 1.A.75) family.</text>
</comment>
<keyword evidence="3" id="KW-0813">Transport</keyword>
<feature type="compositionally biased region" description="Polar residues" evidence="12">
    <location>
        <begin position="1759"/>
        <end position="1775"/>
    </location>
</feature>
<feature type="transmembrane region" description="Helical" evidence="10">
    <location>
        <begin position="638"/>
        <end position="658"/>
    </location>
</feature>
<keyword evidence="5 10" id="KW-0812">Transmembrane</keyword>
<keyword evidence="9 10" id="KW-0407">Ion channel</keyword>
<feature type="transmembrane region" description="Helical" evidence="10">
    <location>
        <begin position="1033"/>
        <end position="1050"/>
    </location>
</feature>
<feature type="domain" description="Piezo transmembrane helical unit" evidence="15">
    <location>
        <begin position="1551"/>
        <end position="1673"/>
    </location>
</feature>
<feature type="transmembrane region" description="Helical" evidence="10">
    <location>
        <begin position="1153"/>
        <end position="1179"/>
    </location>
</feature>
<dbReference type="PANTHER" id="PTHR13167">
    <property type="entry name" value="PIEZO-TYPE MECHANOSENSITIVE ION CHANNEL COMPONENT"/>
    <property type="match status" value="1"/>
</dbReference>
<feature type="transmembrane region" description="Helical" evidence="10">
    <location>
        <begin position="780"/>
        <end position="795"/>
    </location>
</feature>
<feature type="region of interest" description="Disordered" evidence="12">
    <location>
        <begin position="1691"/>
        <end position="1779"/>
    </location>
</feature>
<keyword evidence="18" id="KW-1185">Reference proteome</keyword>
<keyword evidence="4" id="KW-1003">Cell membrane</keyword>
<sequence>MVVPPFVKHIFYRVILPISLLFAAFIRPSFISIVYVIFALISPLLPSIHAALPLPVSIHLYTWTCFMYSMLATIAMVVYQTYSAVTMPQEKDYIKRCNDTDMQWLRYSGLIRFHKGDGFESAKSILPEIVAILASAATAIMVSLFSHRTQNLEVVGPVRPVRMPNEGLPNGTSSGPSSVVMALKRFSNFAIIFLSALVGCVQPSLLNCTYFAAFLFVASWWALYKPLRHQAYNRIKKFLLFFAALHILMIYVYQIPIVQKALPGKSIIARVVGLSPIFLNDCQRWWTFWLNTTLQTPAYINPIILLVFYHVLMLQLLWTYDGSRSYVDDNDGSSSVHEERLSEEDERVDAGTTDRSDTGPSGSRPLLSPEEDRSPGQAIPLQKVTSQVVDRQKIEQIFGPKNSETAAAASQGMIAIITFIIYHSYAFVLLSLMVWALLYHSIFGLILLVISCILWMFKDSRKASFAMAPTLTIYVEFLLLTQYACSMNVTAKELQMPDWMKMVGFVIAENMWAGFVTLSVKLLLSLPVFLLLRLSVRETFYEELSDHERARRIRNYGTFDGGRRPVRGGNLGADLVAGFLHWLLSQFTKCSIFLVALALLVVACQSHPVIYTIGFFVIWCLLIIYFKTSFVFFCRIAYAFWLSLIVYTSVVIISLYVYQFPDFPDIWTKWTGLDKKWNDDIGLINYNIVGESGTLFVRLFVPISLFVLTMLQLKFFHEPWLAMVRQGPHGREPAEEATVSARLVRWINDCVEFLWRLTEVHISSIVFIIVAVFIAKNLCALYVPLALLLSLALLLPSALTGVFSVIMCSFLCVVGVLNMIYQLSHFPDLSFLDSGEKCNSSKHFPEWVGIEKQSNTWQLLGGLVVAIIALALQSVVIYRQRHHRRVHALPDAAAGRVFPSFQIEEFDRSMVDMLKFLVDFGFYKFGFEVSVIVMGINAWIRMDMLGAVMCIWIGIFVLNKRSVCRKLWYIFVIYLAILFPMQYIIYVGLPEDTCIPYPWDHLFGEPSSLTKNVNFDIWFGLSNYAINWPAENLIADFILLLVASAQLTVFRCEGTANDSIFVNDDYDLKPNNPRYDFIATQRSFVDFIKIGIFHYGHWITLIMVLIAGIGGTSLFALGYIMITFWILWQGNNLYVMNPYTNNFKSTLAKWKTLISYTVFTMFCKVALQLVGCVFLEWFYDSSDIHESMRCTIRQLFSIICVNSVVQARKVTGANPLFPAETDLDRMCTVIPQEAQIGFDAIALGFLVFQLRIFHSWFFQHCMVEYRSEIILANRGAVLKNQLIEKEMKEQNEQQKAKFDEIRQRTEAIRERYKKQMEKGDIICEPQTYAHAKRAGDYYMFDYDPATDELVKPVESFVPEVTPGATKFEKLDPGQLVYAATAHQLDLAKTLDQVKEAEKISGSEERMIEAMQKGPSAPPSAEDTPVEATQPSSHDQAPKDSKIVSLFKFLLKMTTNGIDMLCSYLNRLSREHRYVAYVLSKEKEKLKEGYSESLSDTSVRLTDLRHRMNMTDLLLVQSEGDIQRMESAALSDWQQRSVMARLMNALSSCVAANTDLLCYILAVLAHASGGGLITLPLPLMVFLWGTLSNPRPSKFFWVAMIAYTEFVIVTKFICQFTIFEFNSVSTQSKQVANPLTVEKVLGVQRQSNFAAFDVPLLFALFFHRYMLRKLGLWKDANLTVTFQNQAPDGVEQEDYAEEQATHKGGDVANGQAKPKSNGEKAVSPKNEAVLPKNEVTAPAPQSEEPSKKVAETQLDADPGITSSSKVQITPPSSSAEDVNRLEAGADVSPLAAGRNDPDAGRNPIARFISQLFKPKFRYIRDLYPIMFGLDVVAFLIVAFGYSSFGEGGSGNVIGDIQASRIPLTFVVMLIGMTLLIVIDRGLYLRKWVYGKLAYQLIMIVFLHIWIFFLLPYLTRRAALENTVAQALYVVKCLYLLVSAWQIRNGYPQLCTGNLLTHAYGLANMVFFKVFMLVPFLFELRTAIDWTWTDTSMPLFDFFNMENFYAVIYNLKCARQFEQSYPAPRGVPKGALVKYLMGLPMILLIIFLVWFPLLAFSLLNRIGDISIPDRVMMSMSLEGYPPLYEIEAQGSELRPMTSDELKYLTDTMSRRYSPNATSSMKRSRDSVSFLKEYSTADILVVDFRPESEVAWAISDASHLALIEQLKGNSSINFIVVVEFSRPYDDAKKVEQKHKTQWTIEIEPHTELRSDWLEVVSNNGSGKTIMLPNAFPSYLLVPSEGAITVPSPIVSAIQYNQDNYQRPSNASDRDWFDSVELSLMDTTSGNVWVAQTVHPTQYTNVYFNAPNIDYGLQKNRTYVQTIAFVDRTFPSFFAKYLQGGVIAMYISLVIVIGRVIRGFFTHNPTDVMITEIPNPDFLLKICLDIYLVREAKDFYLEQDLFAKLIFLFRSPATLIQWTRMKIKRE</sequence>
<comment type="caution">
    <text evidence="10">Lacks conserved residue(s) required for the propagation of feature annotation.</text>
</comment>
<keyword evidence="11" id="KW-0175">Coiled coil</keyword>
<feature type="transmembrane region" description="Helical" evidence="10">
    <location>
        <begin position="125"/>
        <end position="145"/>
    </location>
</feature>
<feature type="coiled-coil region" evidence="11">
    <location>
        <begin position="1284"/>
        <end position="1311"/>
    </location>
</feature>
<feature type="transmembrane region" description="Helical" evidence="10">
    <location>
        <begin position="189"/>
        <end position="217"/>
    </location>
</feature>
<dbReference type="InterPro" id="IPR031334">
    <property type="entry name" value="Piezo_cap_dom"/>
</dbReference>
<dbReference type="Proteomes" id="UP000025227">
    <property type="component" value="Unplaced"/>
</dbReference>
<evidence type="ECO:0000259" key="16">
    <source>
        <dbReference type="Pfam" id="PF24871"/>
    </source>
</evidence>
<feature type="transmembrane region" description="Helical" evidence="10">
    <location>
        <begin position="469"/>
        <end position="491"/>
    </location>
</feature>
<accession>A0A7I4YIT3</accession>
<feature type="transmembrane region" description="Helical" evidence="10">
    <location>
        <begin position="802"/>
        <end position="821"/>
    </location>
</feature>
<feature type="transmembrane region" description="Helical" evidence="10">
    <location>
        <begin position="1860"/>
        <end position="1879"/>
    </location>
</feature>
<feature type="domain" description="Piezo non-specific cation channel cap" evidence="13">
    <location>
        <begin position="2099"/>
        <end position="2416"/>
    </location>
</feature>
<feature type="transmembrane region" description="Helical" evidence="10">
    <location>
        <begin position="2033"/>
        <end position="2057"/>
    </location>
</feature>
<feature type="transmembrane region" description="Helical" evidence="10">
    <location>
        <begin position="609"/>
        <end position="626"/>
    </location>
</feature>
<evidence type="ECO:0000256" key="7">
    <source>
        <dbReference type="ARBA" id="ARBA00023065"/>
    </source>
</evidence>
<feature type="domain" description="Piezo TM25-28" evidence="14">
    <location>
        <begin position="1066"/>
        <end position="1319"/>
    </location>
</feature>
<feature type="transmembrane region" description="Helical" evidence="10">
    <location>
        <begin position="238"/>
        <end position="256"/>
    </location>
</feature>
<dbReference type="Pfam" id="PF15917">
    <property type="entry name" value="Piezo_TM25-28"/>
    <property type="match status" value="1"/>
</dbReference>
<keyword evidence="6 10" id="KW-1133">Transmembrane helix</keyword>
<feature type="transmembrane region" description="Helical" evidence="10">
    <location>
        <begin position="916"/>
        <end position="933"/>
    </location>
</feature>
<dbReference type="InterPro" id="IPR056770">
    <property type="entry name" value="Piezo_THU9_anchor"/>
</dbReference>
<evidence type="ECO:0000256" key="8">
    <source>
        <dbReference type="ARBA" id="ARBA00023136"/>
    </source>
</evidence>
<dbReference type="InterPro" id="IPR027272">
    <property type="entry name" value="Piezo"/>
</dbReference>
<dbReference type="Pfam" id="PF12166">
    <property type="entry name" value="Piezo_cap"/>
    <property type="match status" value="1"/>
</dbReference>
<organism evidence="18 19">
    <name type="scientific">Haemonchus contortus</name>
    <name type="common">Barber pole worm</name>
    <dbReference type="NCBI Taxonomy" id="6289"/>
    <lineage>
        <taxon>Eukaryota</taxon>
        <taxon>Metazoa</taxon>
        <taxon>Ecdysozoa</taxon>
        <taxon>Nematoda</taxon>
        <taxon>Chromadorea</taxon>
        <taxon>Rhabditida</taxon>
        <taxon>Rhabditina</taxon>
        <taxon>Rhabditomorpha</taxon>
        <taxon>Strongyloidea</taxon>
        <taxon>Trichostrongylidae</taxon>
        <taxon>Haemonchus</taxon>
    </lineage>
</organism>
<protein>
    <recommendedName>
        <fullName evidence="10">Piezo-type mechanosensitive ion channel component</fullName>
    </recommendedName>
</protein>
<dbReference type="InterPro" id="IPR056769">
    <property type="entry name" value="Piezo_TM1-24"/>
</dbReference>
<dbReference type="GO" id="GO:0071260">
    <property type="term" value="P:cellular response to mechanical stimulus"/>
    <property type="evidence" value="ECO:0007669"/>
    <property type="project" value="TreeGrafter"/>
</dbReference>
<dbReference type="InterPro" id="IPR056768">
    <property type="entry name" value="THU_Piezo"/>
</dbReference>
<feature type="transmembrane region" description="Helical" evidence="10">
    <location>
        <begin position="967"/>
        <end position="989"/>
    </location>
</feature>
<name>A0A7I4YIT3_HAECO</name>
<feature type="transmembrane region" description="Helical" evidence="10">
    <location>
        <begin position="939"/>
        <end position="958"/>
    </location>
</feature>
<dbReference type="GO" id="GO:0008381">
    <property type="term" value="F:mechanosensitive monoatomic ion channel activity"/>
    <property type="evidence" value="ECO:0007669"/>
    <property type="project" value="InterPro"/>
</dbReference>
<comment type="subcellular location">
    <subcellularLocation>
        <location evidence="1">Cell membrane</location>
        <topology evidence="1">Multi-pass membrane protein</topology>
    </subcellularLocation>
    <subcellularLocation>
        <location evidence="10">Membrane</location>
        <topology evidence="10">Multi-pass membrane protein</topology>
    </subcellularLocation>
</comment>
<feature type="transmembrane region" description="Helical" evidence="10">
    <location>
        <begin position="1891"/>
        <end position="1912"/>
    </location>
</feature>
<dbReference type="GO" id="GO:0005886">
    <property type="term" value="C:plasma membrane"/>
    <property type="evidence" value="ECO:0007669"/>
    <property type="project" value="UniProtKB-SubCell"/>
</dbReference>
<feature type="transmembrane region" description="Helical" evidence="10">
    <location>
        <begin position="1924"/>
        <end position="1941"/>
    </location>
</feature>
<feature type="transmembrane region" description="Helical" evidence="10">
    <location>
        <begin position="753"/>
        <end position="774"/>
    </location>
</feature>
<evidence type="ECO:0000256" key="1">
    <source>
        <dbReference type="ARBA" id="ARBA00004651"/>
    </source>
</evidence>
<evidence type="ECO:0000256" key="3">
    <source>
        <dbReference type="ARBA" id="ARBA00022448"/>
    </source>
</evidence>
<feature type="region of interest" description="Disordered" evidence="12">
    <location>
        <begin position="1408"/>
        <end position="1437"/>
    </location>
</feature>
<feature type="compositionally biased region" description="Basic and acidic residues" evidence="12">
    <location>
        <begin position="348"/>
        <end position="357"/>
    </location>
</feature>
<feature type="domain" description="Piezo THU9 and anchor" evidence="17">
    <location>
        <begin position="1819"/>
        <end position="2055"/>
    </location>
</feature>
<proteinExistence type="inferred from homology"/>
<feature type="domain" description="Piezo TM1-24" evidence="16">
    <location>
        <begin position="27"/>
        <end position="721"/>
    </location>
</feature>
<evidence type="ECO:0000256" key="6">
    <source>
        <dbReference type="ARBA" id="ARBA00022989"/>
    </source>
</evidence>
<evidence type="ECO:0000259" key="13">
    <source>
        <dbReference type="Pfam" id="PF12166"/>
    </source>
</evidence>
<dbReference type="Pfam" id="PF23188">
    <property type="entry name" value="THU_Piezo1"/>
    <property type="match status" value="1"/>
</dbReference>
<feature type="transmembrane region" description="Helical" evidence="10">
    <location>
        <begin position="298"/>
        <end position="318"/>
    </location>
</feature>
<dbReference type="WBParaSite" id="HCON_00102210-00002">
    <property type="protein sequence ID" value="HCON_00102210-00002"/>
    <property type="gene ID" value="HCON_00102210"/>
</dbReference>
<dbReference type="Pfam" id="PF24871">
    <property type="entry name" value="Piezo_TM1-24"/>
    <property type="match status" value="1"/>
</dbReference>
<feature type="transmembrane region" description="Helical" evidence="10">
    <location>
        <begin position="58"/>
        <end position="79"/>
    </location>
</feature>
<evidence type="ECO:0000256" key="2">
    <source>
        <dbReference type="ARBA" id="ARBA00007821"/>
    </source>
</evidence>
<evidence type="ECO:0000256" key="11">
    <source>
        <dbReference type="SAM" id="Coils"/>
    </source>
</evidence>
<evidence type="ECO:0000259" key="15">
    <source>
        <dbReference type="Pfam" id="PF23188"/>
    </source>
</evidence>
<evidence type="ECO:0000259" key="17">
    <source>
        <dbReference type="Pfam" id="PF24874"/>
    </source>
</evidence>
<feature type="region of interest" description="Disordered" evidence="12">
    <location>
        <begin position="329"/>
        <end position="376"/>
    </location>
</feature>
<evidence type="ECO:0000256" key="5">
    <source>
        <dbReference type="ARBA" id="ARBA00022692"/>
    </source>
</evidence>
<dbReference type="InterPro" id="IPR031805">
    <property type="entry name" value="Piezo_TM25-28"/>
</dbReference>
<feature type="transmembrane region" description="Helical" evidence="10">
    <location>
        <begin position="406"/>
        <end position="425"/>
    </location>
</feature>
<feature type="transmembrane region" description="Helical" evidence="10">
    <location>
        <begin position="1558"/>
        <end position="1582"/>
    </location>
</feature>
<feature type="transmembrane region" description="Helical" evidence="10">
    <location>
        <begin position="511"/>
        <end position="532"/>
    </location>
</feature>
<feature type="transmembrane region" description="Helical" evidence="10">
    <location>
        <begin position="1098"/>
        <end position="1128"/>
    </location>
</feature>
<feature type="transmembrane region" description="Helical" evidence="10">
    <location>
        <begin position="1953"/>
        <end position="1976"/>
    </location>
</feature>
<evidence type="ECO:0000259" key="14">
    <source>
        <dbReference type="Pfam" id="PF15917"/>
    </source>
</evidence>
<feature type="transmembrane region" description="Helical" evidence="10">
    <location>
        <begin position="857"/>
        <end position="878"/>
    </location>
</feature>
<feature type="transmembrane region" description="Helical" evidence="10">
    <location>
        <begin position="437"/>
        <end position="457"/>
    </location>
</feature>
<dbReference type="PANTHER" id="PTHR13167:SF25">
    <property type="entry name" value="PIEZO-TYPE MECHANOSENSITIVE ION CHANNEL COMPONENT"/>
    <property type="match status" value="1"/>
</dbReference>
<dbReference type="OrthoDB" id="303066at2759"/>
<feature type="transmembrane region" description="Helical" evidence="10">
    <location>
        <begin position="695"/>
        <end position="716"/>
    </location>
</feature>
<feature type="transmembrane region" description="Helical" evidence="10">
    <location>
        <begin position="579"/>
        <end position="603"/>
    </location>
</feature>
<dbReference type="OMA" id="WCPLLAF"/>
<dbReference type="GO" id="GO:0042391">
    <property type="term" value="P:regulation of membrane potential"/>
    <property type="evidence" value="ECO:0007669"/>
    <property type="project" value="TreeGrafter"/>
</dbReference>
<feature type="transmembrane region" description="Helical" evidence="10">
    <location>
        <begin position="1236"/>
        <end position="1258"/>
    </location>
</feature>
<feature type="transmembrane region" description="Helical" evidence="10">
    <location>
        <begin position="2333"/>
        <end position="2353"/>
    </location>
</feature>
<dbReference type="GO" id="GO:0005261">
    <property type="term" value="F:monoatomic cation channel activity"/>
    <property type="evidence" value="ECO:0007669"/>
    <property type="project" value="TreeGrafter"/>
</dbReference>
<dbReference type="GO" id="GO:0050982">
    <property type="term" value="P:detection of mechanical stimulus"/>
    <property type="evidence" value="ECO:0007669"/>
    <property type="project" value="TreeGrafter"/>
</dbReference>
<reference evidence="19" key="1">
    <citation type="submission" date="2020-12" db="UniProtKB">
        <authorList>
            <consortium name="WormBaseParasite"/>
        </authorList>
    </citation>
    <scope>IDENTIFICATION</scope>
    <source>
        <strain evidence="19">MHco3</strain>
    </source>
</reference>
<feature type="transmembrane region" description="Helical" evidence="10">
    <location>
        <begin position="1821"/>
        <end position="1840"/>
    </location>
</feature>
<evidence type="ECO:0000313" key="18">
    <source>
        <dbReference type="Proteomes" id="UP000025227"/>
    </source>
</evidence>